<keyword evidence="1" id="KW-0614">Plasmid</keyword>
<name>A0AAU7P1E5_9GAMM</name>
<dbReference type="KEGG" id="mech:Q9L42_020640"/>
<evidence type="ECO:0000313" key="1">
    <source>
        <dbReference type="EMBL" id="XBS22721.1"/>
    </source>
</evidence>
<proteinExistence type="predicted"/>
<geneLocation type="plasmid" evidence="1 2">
    <name>unnamed2</name>
</geneLocation>
<dbReference type="Proteomes" id="UP001225378">
    <property type="component" value="Plasmid unnamed2"/>
</dbReference>
<gene>
    <name evidence="1" type="ORF">Q9L42_020640</name>
</gene>
<dbReference type="EMBL" id="CP157744">
    <property type="protein sequence ID" value="XBS22721.1"/>
    <property type="molecule type" value="Genomic_DNA"/>
</dbReference>
<evidence type="ECO:0000313" key="2">
    <source>
        <dbReference type="Proteomes" id="UP001225378"/>
    </source>
</evidence>
<dbReference type="RefSeq" id="WP_305910566.1">
    <property type="nucleotide sequence ID" value="NZ_CP157744.1"/>
</dbReference>
<reference evidence="1 2" key="1">
    <citation type="journal article" date="2024" name="Microbiology">
        <title>Methylomarinum rosea sp. nov., a novel halophilic methanotrophic bacterium from the hypersaline Lake Elton.</title>
        <authorList>
            <person name="Suleimanov R.Z."/>
            <person name="Oshkin I.Y."/>
            <person name="Danilova O.V."/>
            <person name="Suzina N.E."/>
            <person name="Dedysh S.N."/>
        </authorList>
    </citation>
    <scope>NUCLEOTIDE SEQUENCE [LARGE SCALE GENOMIC DNA]</scope>
    <source>
        <strain evidence="1 2">Ch1-1</strain>
        <plasmid evidence="2">unnamed2</plasmid>
    </source>
</reference>
<sequence length="144" mass="15554">MKYFNHLFKILLTLFLVLHGQKYAISSDSASVAPLGVSKNNLNVGVTISSGSYYINNLIPGRRYLVSVYGLTANRGKSGATLRPVQIKDSWGRVIGATGSAYINWHDGNAPQSANLIIRAPSNGVVYGYTDIGRAYNMTAILAD</sequence>
<keyword evidence="2" id="KW-1185">Reference proteome</keyword>
<accession>A0AAU7P1E5</accession>
<protein>
    <submittedName>
        <fullName evidence="1">Uncharacterized protein</fullName>
    </submittedName>
</protein>
<dbReference type="AlphaFoldDB" id="A0AAU7P1E5"/>
<organism evidence="1 2">
    <name type="scientific">Methylomarinum roseum</name>
    <dbReference type="NCBI Taxonomy" id="3067653"/>
    <lineage>
        <taxon>Bacteria</taxon>
        <taxon>Pseudomonadati</taxon>
        <taxon>Pseudomonadota</taxon>
        <taxon>Gammaproteobacteria</taxon>
        <taxon>Methylococcales</taxon>
        <taxon>Methylococcaceae</taxon>
        <taxon>Methylomarinum</taxon>
    </lineage>
</organism>